<evidence type="ECO:0000256" key="5">
    <source>
        <dbReference type="ARBA" id="ARBA00023004"/>
    </source>
</evidence>
<evidence type="ECO:0000256" key="4">
    <source>
        <dbReference type="ARBA" id="ARBA00023002"/>
    </source>
</evidence>
<dbReference type="PRINTS" id="PR00463">
    <property type="entry name" value="EP450I"/>
</dbReference>
<dbReference type="PANTHER" id="PTHR24291">
    <property type="entry name" value="CYTOCHROME P450 FAMILY 4"/>
    <property type="match status" value="1"/>
</dbReference>
<dbReference type="OrthoDB" id="10029320at2759"/>
<evidence type="ECO:0000256" key="7">
    <source>
        <dbReference type="PIRSR" id="PIRSR602401-1"/>
    </source>
</evidence>
<evidence type="ECO:0000256" key="1">
    <source>
        <dbReference type="ARBA" id="ARBA00010617"/>
    </source>
</evidence>
<dbReference type="RefSeq" id="XP_033660196.1">
    <property type="nucleotide sequence ID" value="XM_033819025.1"/>
</dbReference>
<dbReference type="PANTHER" id="PTHR24291:SF50">
    <property type="entry name" value="BIFUNCTIONAL ALBAFLAVENONE MONOOXYGENASE_TERPENE SYNTHASE"/>
    <property type="match status" value="1"/>
</dbReference>
<comment type="similarity">
    <text evidence="1 8">Belongs to the cytochrome P450 family.</text>
</comment>
<keyword evidence="9" id="KW-0812">Transmembrane</keyword>
<evidence type="ECO:0008006" key="12">
    <source>
        <dbReference type="Google" id="ProtNLM"/>
    </source>
</evidence>
<feature type="transmembrane region" description="Helical" evidence="9">
    <location>
        <begin position="6"/>
        <end position="27"/>
    </location>
</feature>
<dbReference type="Pfam" id="PF00067">
    <property type="entry name" value="p450"/>
    <property type="match status" value="1"/>
</dbReference>
<accession>A0A6A6BWZ7</accession>
<dbReference type="SUPFAM" id="SSF48264">
    <property type="entry name" value="Cytochrome P450"/>
    <property type="match status" value="1"/>
</dbReference>
<evidence type="ECO:0000256" key="8">
    <source>
        <dbReference type="RuleBase" id="RU000461"/>
    </source>
</evidence>
<evidence type="ECO:0000313" key="11">
    <source>
        <dbReference type="Proteomes" id="UP000799537"/>
    </source>
</evidence>
<keyword evidence="3 7" id="KW-0479">Metal-binding</keyword>
<dbReference type="InterPro" id="IPR036396">
    <property type="entry name" value="Cyt_P450_sf"/>
</dbReference>
<dbReference type="PRINTS" id="PR00385">
    <property type="entry name" value="P450"/>
</dbReference>
<evidence type="ECO:0000256" key="6">
    <source>
        <dbReference type="ARBA" id="ARBA00023033"/>
    </source>
</evidence>
<name>A0A6A6BWZ7_ZASCE</name>
<evidence type="ECO:0000256" key="3">
    <source>
        <dbReference type="ARBA" id="ARBA00022723"/>
    </source>
</evidence>
<dbReference type="InterPro" id="IPR050196">
    <property type="entry name" value="Cytochrome_P450_Monoox"/>
</dbReference>
<evidence type="ECO:0000313" key="10">
    <source>
        <dbReference type="EMBL" id="KAF2159307.1"/>
    </source>
</evidence>
<feature type="binding site" description="axial binding residue" evidence="7">
    <location>
        <position position="469"/>
    </location>
    <ligand>
        <name>heme</name>
        <dbReference type="ChEBI" id="CHEBI:30413"/>
    </ligand>
    <ligandPart>
        <name>Fe</name>
        <dbReference type="ChEBI" id="CHEBI:18248"/>
    </ligandPart>
</feature>
<sequence>MLETLTTTKVAWAIGLLALTWLVRFFMRLHFQRSLVKGLPGPPHSYLFGSLPAVTKVVMQQPQGAAPQTYMQCVKEYYNLGDYFYFDPWPMGPPIMAIFDVDMANQVTMRSPQIPKHPVIADFMKNFGGPGNLVSSEAAEWKKWRSAFNPGFATSYLMTTVPMIVEECDRFCKQMERHAKNNDLFRMEQATTKLTVQIIGKIVLDVDLQAWQGQNPLLQAFKSQVRWQKTGAQFQPSELWDIRRPIIQRYNNWKMDRYLSARIEERFASREGRGKTRHVVDLALEAYLKEVKGTTGDTDKVKGLDPEFKEACISNMKTFIFAGHDTTSSTICYAFYYLSQNPEMLAQIRKEHDDVFGPDPDAVGEKLRQDPFLLNKLDYTLNVTKEVLRLQPPASTVRAAEPGFTLHDPETGTNWPTDNLMLWPANVGMHRQKKYWKDPHTFNPTRFHPSNTENNTAAWIPFSRGSRNCIGQELALLETKVILATIIRKFDFAAAYDELEKLQGDGSGYPCATEGIQTQFGERAYQIQLGTAKPCEGMPCRIRAREGL</sequence>
<dbReference type="InterPro" id="IPR001128">
    <property type="entry name" value="Cyt_P450"/>
</dbReference>
<dbReference type="GO" id="GO:0004497">
    <property type="term" value="F:monooxygenase activity"/>
    <property type="evidence" value="ECO:0007669"/>
    <property type="project" value="UniProtKB-KW"/>
</dbReference>
<dbReference type="Gene3D" id="1.10.630.10">
    <property type="entry name" value="Cytochrome P450"/>
    <property type="match status" value="1"/>
</dbReference>
<dbReference type="CDD" id="cd11051">
    <property type="entry name" value="CYP59-like"/>
    <property type="match status" value="1"/>
</dbReference>
<keyword evidence="4 8" id="KW-0560">Oxidoreductase</keyword>
<dbReference type="EMBL" id="ML993639">
    <property type="protein sequence ID" value="KAF2159307.1"/>
    <property type="molecule type" value="Genomic_DNA"/>
</dbReference>
<keyword evidence="2 7" id="KW-0349">Heme</keyword>
<comment type="cofactor">
    <cofactor evidence="7">
        <name>heme</name>
        <dbReference type="ChEBI" id="CHEBI:30413"/>
    </cofactor>
</comment>
<dbReference type="GO" id="GO:0005506">
    <property type="term" value="F:iron ion binding"/>
    <property type="evidence" value="ECO:0007669"/>
    <property type="project" value="InterPro"/>
</dbReference>
<keyword evidence="6 8" id="KW-0503">Monooxygenase</keyword>
<dbReference type="InterPro" id="IPR017972">
    <property type="entry name" value="Cyt_P450_CS"/>
</dbReference>
<dbReference type="InterPro" id="IPR002401">
    <property type="entry name" value="Cyt_P450_E_grp-I"/>
</dbReference>
<protein>
    <recommendedName>
        <fullName evidence="12">Cytochrome P450</fullName>
    </recommendedName>
</protein>
<dbReference type="PROSITE" id="PS00086">
    <property type="entry name" value="CYTOCHROME_P450"/>
    <property type="match status" value="1"/>
</dbReference>
<keyword evidence="9" id="KW-0472">Membrane</keyword>
<gene>
    <name evidence="10" type="ORF">M409DRAFT_71090</name>
</gene>
<dbReference type="GO" id="GO:0016705">
    <property type="term" value="F:oxidoreductase activity, acting on paired donors, with incorporation or reduction of molecular oxygen"/>
    <property type="evidence" value="ECO:0007669"/>
    <property type="project" value="InterPro"/>
</dbReference>
<evidence type="ECO:0000256" key="2">
    <source>
        <dbReference type="ARBA" id="ARBA00022617"/>
    </source>
</evidence>
<dbReference type="AlphaFoldDB" id="A0A6A6BWZ7"/>
<keyword evidence="9" id="KW-1133">Transmembrane helix</keyword>
<evidence type="ECO:0000256" key="9">
    <source>
        <dbReference type="SAM" id="Phobius"/>
    </source>
</evidence>
<keyword evidence="11" id="KW-1185">Reference proteome</keyword>
<proteinExistence type="inferred from homology"/>
<reference evidence="10" key="1">
    <citation type="journal article" date="2020" name="Stud. Mycol.">
        <title>101 Dothideomycetes genomes: a test case for predicting lifestyles and emergence of pathogens.</title>
        <authorList>
            <person name="Haridas S."/>
            <person name="Albert R."/>
            <person name="Binder M."/>
            <person name="Bloem J."/>
            <person name="Labutti K."/>
            <person name="Salamov A."/>
            <person name="Andreopoulos B."/>
            <person name="Baker S."/>
            <person name="Barry K."/>
            <person name="Bills G."/>
            <person name="Bluhm B."/>
            <person name="Cannon C."/>
            <person name="Castanera R."/>
            <person name="Culley D."/>
            <person name="Daum C."/>
            <person name="Ezra D."/>
            <person name="Gonzalez J."/>
            <person name="Henrissat B."/>
            <person name="Kuo A."/>
            <person name="Liang C."/>
            <person name="Lipzen A."/>
            <person name="Lutzoni F."/>
            <person name="Magnuson J."/>
            <person name="Mondo S."/>
            <person name="Nolan M."/>
            <person name="Ohm R."/>
            <person name="Pangilinan J."/>
            <person name="Park H.-J."/>
            <person name="Ramirez L."/>
            <person name="Alfaro M."/>
            <person name="Sun H."/>
            <person name="Tritt A."/>
            <person name="Yoshinaga Y."/>
            <person name="Zwiers L.-H."/>
            <person name="Turgeon B."/>
            <person name="Goodwin S."/>
            <person name="Spatafora J."/>
            <person name="Crous P."/>
            <person name="Grigoriev I."/>
        </authorList>
    </citation>
    <scope>NUCLEOTIDE SEQUENCE</scope>
    <source>
        <strain evidence="10">ATCC 36951</strain>
    </source>
</reference>
<keyword evidence="5 7" id="KW-0408">Iron</keyword>
<organism evidence="10 11">
    <name type="scientific">Zasmidium cellare ATCC 36951</name>
    <dbReference type="NCBI Taxonomy" id="1080233"/>
    <lineage>
        <taxon>Eukaryota</taxon>
        <taxon>Fungi</taxon>
        <taxon>Dikarya</taxon>
        <taxon>Ascomycota</taxon>
        <taxon>Pezizomycotina</taxon>
        <taxon>Dothideomycetes</taxon>
        <taxon>Dothideomycetidae</taxon>
        <taxon>Mycosphaerellales</taxon>
        <taxon>Mycosphaerellaceae</taxon>
        <taxon>Zasmidium</taxon>
    </lineage>
</organism>
<dbReference type="GO" id="GO:0020037">
    <property type="term" value="F:heme binding"/>
    <property type="evidence" value="ECO:0007669"/>
    <property type="project" value="InterPro"/>
</dbReference>
<dbReference type="GeneID" id="54572297"/>
<dbReference type="Proteomes" id="UP000799537">
    <property type="component" value="Unassembled WGS sequence"/>
</dbReference>